<protein>
    <submittedName>
        <fullName evidence="2">Uncharacterized protein</fullName>
    </submittedName>
</protein>
<proteinExistence type="predicted"/>
<reference evidence="2 3" key="1">
    <citation type="submission" date="2024-05" db="EMBL/GenBank/DDBJ databases">
        <title>Genome sequencing and assembly of Indian major carp, Cirrhinus mrigala (Hamilton, 1822).</title>
        <authorList>
            <person name="Mohindra V."/>
            <person name="Chowdhury L.M."/>
            <person name="Lal K."/>
            <person name="Jena J.K."/>
        </authorList>
    </citation>
    <scope>NUCLEOTIDE SEQUENCE [LARGE SCALE GENOMIC DNA]</scope>
    <source>
        <strain evidence="2">CM1030</strain>
        <tissue evidence="2">Blood</tissue>
    </source>
</reference>
<dbReference type="Proteomes" id="UP001529510">
    <property type="component" value="Unassembled WGS sequence"/>
</dbReference>
<organism evidence="2 3">
    <name type="scientific">Cirrhinus mrigala</name>
    <name type="common">Mrigala</name>
    <dbReference type="NCBI Taxonomy" id="683832"/>
    <lineage>
        <taxon>Eukaryota</taxon>
        <taxon>Metazoa</taxon>
        <taxon>Chordata</taxon>
        <taxon>Craniata</taxon>
        <taxon>Vertebrata</taxon>
        <taxon>Euteleostomi</taxon>
        <taxon>Actinopterygii</taxon>
        <taxon>Neopterygii</taxon>
        <taxon>Teleostei</taxon>
        <taxon>Ostariophysi</taxon>
        <taxon>Cypriniformes</taxon>
        <taxon>Cyprinidae</taxon>
        <taxon>Labeoninae</taxon>
        <taxon>Labeonini</taxon>
        <taxon>Cirrhinus</taxon>
    </lineage>
</organism>
<dbReference type="EMBL" id="JAMKFB020000013">
    <property type="protein sequence ID" value="KAL0178003.1"/>
    <property type="molecule type" value="Genomic_DNA"/>
</dbReference>
<evidence type="ECO:0000313" key="2">
    <source>
        <dbReference type="EMBL" id="KAL0178003.1"/>
    </source>
</evidence>
<comment type="caution">
    <text evidence="2">The sequence shown here is derived from an EMBL/GenBank/DDBJ whole genome shotgun (WGS) entry which is preliminary data.</text>
</comment>
<evidence type="ECO:0000313" key="3">
    <source>
        <dbReference type="Proteomes" id="UP001529510"/>
    </source>
</evidence>
<feature type="compositionally biased region" description="Acidic residues" evidence="1">
    <location>
        <begin position="56"/>
        <end position="81"/>
    </location>
</feature>
<evidence type="ECO:0000256" key="1">
    <source>
        <dbReference type="SAM" id="MobiDB-lite"/>
    </source>
</evidence>
<accession>A0ABD0PVE7</accession>
<dbReference type="AlphaFoldDB" id="A0ABD0PVE7"/>
<feature type="non-terminal residue" evidence="2">
    <location>
        <position position="90"/>
    </location>
</feature>
<sequence>RQRLINSRFSNGDSEVTVKIPGKRGVENGLAGPDRGLNGRKGGHHDDDRGGAEAGTDTENENEDNENNENDEEEEEEDDNEGPYVPYRCP</sequence>
<keyword evidence="3" id="KW-1185">Reference proteome</keyword>
<name>A0ABD0PVE7_CIRMR</name>
<gene>
    <name evidence="2" type="ORF">M9458_026897</name>
</gene>
<feature type="region of interest" description="Disordered" evidence="1">
    <location>
        <begin position="1"/>
        <end position="90"/>
    </location>
</feature>
<feature type="non-terminal residue" evidence="2">
    <location>
        <position position="1"/>
    </location>
</feature>
<feature type="compositionally biased region" description="Polar residues" evidence="1">
    <location>
        <begin position="1"/>
        <end position="14"/>
    </location>
</feature>